<accession>A0A1X7HW08</accession>
<proteinExistence type="predicted"/>
<keyword evidence="1" id="KW-1133">Transmembrane helix</keyword>
<dbReference type="FunFam" id="2.60.120.1440:FF:000001">
    <property type="entry name" value="Putative anti-sigma factor"/>
    <property type="match status" value="1"/>
</dbReference>
<dbReference type="Pfam" id="PF16344">
    <property type="entry name" value="FecR_C"/>
    <property type="match status" value="1"/>
</dbReference>
<dbReference type="EMBL" id="FXAU01000001">
    <property type="protein sequence ID" value="SMG06033.1"/>
    <property type="molecule type" value="Genomic_DNA"/>
</dbReference>
<feature type="domain" description="FecR protein" evidence="2">
    <location>
        <begin position="202"/>
        <end position="297"/>
    </location>
</feature>
<dbReference type="PANTHER" id="PTHR30273:SF2">
    <property type="entry name" value="PROTEIN FECR"/>
    <property type="match status" value="1"/>
</dbReference>
<evidence type="ECO:0000259" key="3">
    <source>
        <dbReference type="Pfam" id="PF16344"/>
    </source>
</evidence>
<gene>
    <name evidence="4" type="ORF">SAMN05660862_0107</name>
</gene>
<feature type="domain" description="Protein FecR C-terminal" evidence="3">
    <location>
        <begin position="338"/>
        <end position="405"/>
    </location>
</feature>
<sequence>MGKIGVSIIKINYANSYMLTIEYTVQLLKAYVEGRIHPDTHIELCQLFEQHPELFVQVDRLTDPTHLEAVLLDYKQLYTPAYRKQEQRVLDRIFTQINEEQVVRYKKRKRLFVRYAAAASVVFVLGVGLWKFTYKPTYTEAQVLEKAQDFIPGGNRATLTTSDGTRLDLNEEHIGIVMGGDIKYDDGSVLLADTESKATFLTLSTPKGGQYQVVLSDGTKVWLNAASSLRYPKVFGTQQRMVFVEGEAYFEVAKNKQKPFVVQTDKEKVEVLGTHFNVNSYTEEKESKVSLIEGRVKVSVDGMRETLLDPGHQSVVSGQRIRVQEFNVEESMAWKNGEFMFNNENLGTALRQVERWYDVDIQVDPQLAQINLWGTVSRMETFDKVLKVIKMTDDNIKIKLDGRRVRLMK</sequence>
<dbReference type="Pfam" id="PF04773">
    <property type="entry name" value="FecR"/>
    <property type="match status" value="1"/>
</dbReference>
<dbReference type="GO" id="GO:0016989">
    <property type="term" value="F:sigma factor antagonist activity"/>
    <property type="evidence" value="ECO:0007669"/>
    <property type="project" value="TreeGrafter"/>
</dbReference>
<keyword evidence="1" id="KW-0812">Transmembrane</keyword>
<dbReference type="STRING" id="561061.SAMN05660862_0107"/>
<evidence type="ECO:0000313" key="4">
    <source>
        <dbReference type="EMBL" id="SMG06033.1"/>
    </source>
</evidence>
<evidence type="ECO:0000256" key="1">
    <source>
        <dbReference type="SAM" id="Phobius"/>
    </source>
</evidence>
<keyword evidence="1" id="KW-0472">Membrane</keyword>
<organism evidence="4 5">
    <name type="scientific">Sphingobacterium psychroaquaticum</name>
    <dbReference type="NCBI Taxonomy" id="561061"/>
    <lineage>
        <taxon>Bacteria</taxon>
        <taxon>Pseudomonadati</taxon>
        <taxon>Bacteroidota</taxon>
        <taxon>Sphingobacteriia</taxon>
        <taxon>Sphingobacteriales</taxon>
        <taxon>Sphingobacteriaceae</taxon>
        <taxon>Sphingobacterium</taxon>
    </lineage>
</organism>
<evidence type="ECO:0000259" key="2">
    <source>
        <dbReference type="Pfam" id="PF04773"/>
    </source>
</evidence>
<dbReference type="InterPro" id="IPR032508">
    <property type="entry name" value="FecR_C"/>
</dbReference>
<dbReference type="AlphaFoldDB" id="A0A1X7HW08"/>
<evidence type="ECO:0000313" key="5">
    <source>
        <dbReference type="Proteomes" id="UP000192980"/>
    </source>
</evidence>
<dbReference type="InterPro" id="IPR006860">
    <property type="entry name" value="FecR"/>
</dbReference>
<name>A0A1X7HW08_9SPHI</name>
<dbReference type="PANTHER" id="PTHR30273">
    <property type="entry name" value="PERIPLASMIC SIGNAL SENSOR AND SIGMA FACTOR ACTIVATOR FECR-RELATED"/>
    <property type="match status" value="1"/>
</dbReference>
<dbReference type="Gene3D" id="2.60.120.1440">
    <property type="match status" value="1"/>
</dbReference>
<dbReference type="Proteomes" id="UP000192980">
    <property type="component" value="Unassembled WGS sequence"/>
</dbReference>
<dbReference type="InterPro" id="IPR012373">
    <property type="entry name" value="Ferrdict_sens_TM"/>
</dbReference>
<feature type="transmembrane region" description="Helical" evidence="1">
    <location>
        <begin position="111"/>
        <end position="130"/>
    </location>
</feature>
<keyword evidence="5" id="KW-1185">Reference proteome</keyword>
<protein>
    <submittedName>
        <fullName evidence="4">FecR family protein</fullName>
    </submittedName>
</protein>
<reference evidence="4 5" key="1">
    <citation type="submission" date="2017-04" db="EMBL/GenBank/DDBJ databases">
        <authorList>
            <person name="Afonso C.L."/>
            <person name="Miller P.J."/>
            <person name="Scott M.A."/>
            <person name="Spackman E."/>
            <person name="Goraichik I."/>
            <person name="Dimitrov K.M."/>
            <person name="Suarez D.L."/>
            <person name="Swayne D.E."/>
        </authorList>
    </citation>
    <scope>NUCLEOTIDE SEQUENCE [LARGE SCALE GENOMIC DNA]</scope>
    <source>
        <strain evidence="4 5">DSM 22418</strain>
    </source>
</reference>
<dbReference type="Gene3D" id="3.55.50.30">
    <property type="match status" value="1"/>
</dbReference>